<evidence type="ECO:0000256" key="11">
    <source>
        <dbReference type="ARBA" id="ARBA00023204"/>
    </source>
</evidence>
<dbReference type="EMBL" id="JANUGQ010000041">
    <property type="protein sequence ID" value="MCS0639679.1"/>
    <property type="molecule type" value="Genomic_DNA"/>
</dbReference>
<feature type="compositionally biased region" description="Low complexity" evidence="13">
    <location>
        <begin position="10"/>
        <end position="54"/>
    </location>
</feature>
<evidence type="ECO:0000256" key="8">
    <source>
        <dbReference type="ARBA" id="ARBA00022801"/>
    </source>
</evidence>
<dbReference type="InterPro" id="IPR044298">
    <property type="entry name" value="MIG/MutY"/>
</dbReference>
<evidence type="ECO:0000256" key="6">
    <source>
        <dbReference type="ARBA" id="ARBA00022723"/>
    </source>
</evidence>
<dbReference type="EC" id="3.2.2.31" evidence="4"/>
<evidence type="ECO:0000256" key="1">
    <source>
        <dbReference type="ARBA" id="ARBA00000843"/>
    </source>
</evidence>
<dbReference type="InterPro" id="IPR011257">
    <property type="entry name" value="DNA_glycosylase"/>
</dbReference>
<gene>
    <name evidence="15" type="ORF">NX801_29395</name>
</gene>
<evidence type="ECO:0000313" key="15">
    <source>
        <dbReference type="EMBL" id="MCS0639679.1"/>
    </source>
</evidence>
<dbReference type="PANTHER" id="PTHR42944:SF1">
    <property type="entry name" value="ADENINE DNA GLYCOSYLASE"/>
    <property type="match status" value="1"/>
</dbReference>
<dbReference type="InterPro" id="IPR000445">
    <property type="entry name" value="HhH_motif"/>
</dbReference>
<dbReference type="Proteomes" id="UP001431313">
    <property type="component" value="Unassembled WGS sequence"/>
</dbReference>
<keyword evidence="6" id="KW-0479">Metal-binding</keyword>
<evidence type="ECO:0000256" key="3">
    <source>
        <dbReference type="ARBA" id="ARBA00008343"/>
    </source>
</evidence>
<keyword evidence="16" id="KW-1185">Reference proteome</keyword>
<comment type="similarity">
    <text evidence="3">Belongs to the Nth/MutY family.</text>
</comment>
<comment type="cofactor">
    <cofactor evidence="2">
        <name>[4Fe-4S] cluster</name>
        <dbReference type="ChEBI" id="CHEBI:49883"/>
    </cofactor>
</comment>
<comment type="catalytic activity">
    <reaction evidence="1">
        <text>Hydrolyzes free adenine bases from 7,8-dihydro-8-oxoguanine:adenine mismatched double-stranded DNA, leaving an apurinic site.</text>
        <dbReference type="EC" id="3.2.2.31"/>
    </reaction>
</comment>
<feature type="domain" description="HhH-GPD" evidence="14">
    <location>
        <begin position="116"/>
        <end position="268"/>
    </location>
</feature>
<protein>
    <recommendedName>
        <fullName evidence="5">Adenine DNA glycosylase</fullName>
        <ecNumber evidence="4">3.2.2.31</ecNumber>
    </recommendedName>
</protein>
<evidence type="ECO:0000256" key="13">
    <source>
        <dbReference type="SAM" id="MobiDB-lite"/>
    </source>
</evidence>
<keyword evidence="12" id="KW-0326">Glycosidase</keyword>
<dbReference type="RefSeq" id="WP_258791003.1">
    <property type="nucleotide sequence ID" value="NZ_JANUGQ010000041.1"/>
</dbReference>
<evidence type="ECO:0000256" key="10">
    <source>
        <dbReference type="ARBA" id="ARBA00023014"/>
    </source>
</evidence>
<dbReference type="InterPro" id="IPR004036">
    <property type="entry name" value="Endonuclease-III-like_CS2"/>
</dbReference>
<dbReference type="Gene3D" id="1.10.340.30">
    <property type="entry name" value="Hypothetical protein, domain 2"/>
    <property type="match status" value="1"/>
</dbReference>
<evidence type="ECO:0000313" key="16">
    <source>
        <dbReference type="Proteomes" id="UP001431313"/>
    </source>
</evidence>
<feature type="region of interest" description="Disordered" evidence="13">
    <location>
        <begin position="1"/>
        <end position="54"/>
    </location>
</feature>
<dbReference type="Pfam" id="PF00633">
    <property type="entry name" value="HHH"/>
    <property type="match status" value="1"/>
</dbReference>
<accession>A0ABT2CSY3</accession>
<evidence type="ECO:0000256" key="2">
    <source>
        <dbReference type="ARBA" id="ARBA00001966"/>
    </source>
</evidence>
<evidence type="ECO:0000256" key="7">
    <source>
        <dbReference type="ARBA" id="ARBA00022763"/>
    </source>
</evidence>
<name>A0ABT2CSY3_9ACTN</name>
<keyword evidence="10" id="KW-0411">Iron-sulfur</keyword>
<dbReference type="SUPFAM" id="SSF48150">
    <property type="entry name" value="DNA-glycosylase"/>
    <property type="match status" value="1"/>
</dbReference>
<keyword evidence="7" id="KW-0227">DNA damage</keyword>
<comment type="caution">
    <text evidence="15">The sequence shown here is derived from an EMBL/GenBank/DDBJ whole genome shotgun (WGS) entry which is preliminary data.</text>
</comment>
<evidence type="ECO:0000256" key="12">
    <source>
        <dbReference type="ARBA" id="ARBA00023295"/>
    </source>
</evidence>
<sequence length="375" mass="39147">MTATDASRTAPAPADGAPSAPSDPVSPAPGSSDAPRSSPEPAGPAAAAGPAAVPGADAVPGAAAGPVVPAPGAGEPADPGQALHPRVLAWFDQHARDLPWRRPEAGAWGVMVSEFMLQQTPVSRVLPVYEQWLARWPRPADLAAEAPGEAVRAWGRLGYPRRALRLHGAAVAMTERHGGVVPDDHGQLLALPGIGEYTAAAVASFAYGRRHPVLDTNVRRVLARAVTGVQYPPNATTAAERRLARELLPDDETTAARWAAASMELGALVCTARNEDCARCPIARHCAWRLAGKPDHQGPARRGQTYAGTDRQVRGKLLAVLRDAPGPVPRAALDAVWHEPVQRDRALDGLVADGLVEPLGGGRYRLPAGRPAPGA</sequence>
<evidence type="ECO:0000256" key="9">
    <source>
        <dbReference type="ARBA" id="ARBA00023004"/>
    </source>
</evidence>
<dbReference type="InterPro" id="IPR023170">
    <property type="entry name" value="HhH_base_excis_C"/>
</dbReference>
<reference evidence="15" key="1">
    <citation type="submission" date="2022-08" db="EMBL/GenBank/DDBJ databases">
        <authorList>
            <person name="Somphong A."/>
            <person name="Phongsopitanun W."/>
        </authorList>
    </citation>
    <scope>NUCLEOTIDE SEQUENCE</scope>
    <source>
        <strain evidence="15">LP05-1</strain>
    </source>
</reference>
<evidence type="ECO:0000256" key="5">
    <source>
        <dbReference type="ARBA" id="ARBA00022023"/>
    </source>
</evidence>
<evidence type="ECO:0000259" key="14">
    <source>
        <dbReference type="SMART" id="SM00478"/>
    </source>
</evidence>
<dbReference type="InterPro" id="IPR003265">
    <property type="entry name" value="HhH-GPD_domain"/>
</dbReference>
<keyword evidence="9" id="KW-0408">Iron</keyword>
<dbReference type="PANTHER" id="PTHR42944">
    <property type="entry name" value="ADENINE DNA GLYCOSYLASE"/>
    <property type="match status" value="1"/>
</dbReference>
<evidence type="ECO:0000256" key="4">
    <source>
        <dbReference type="ARBA" id="ARBA00012045"/>
    </source>
</evidence>
<dbReference type="Pfam" id="PF00730">
    <property type="entry name" value="HhH-GPD"/>
    <property type="match status" value="1"/>
</dbReference>
<keyword evidence="8" id="KW-0378">Hydrolase</keyword>
<dbReference type="CDD" id="cd00056">
    <property type="entry name" value="ENDO3c"/>
    <property type="match status" value="1"/>
</dbReference>
<keyword evidence="11" id="KW-0234">DNA repair</keyword>
<dbReference type="SMART" id="SM00478">
    <property type="entry name" value="ENDO3c"/>
    <property type="match status" value="1"/>
</dbReference>
<dbReference type="Gene3D" id="1.10.1670.10">
    <property type="entry name" value="Helix-hairpin-Helix base-excision DNA repair enzymes (C-terminal)"/>
    <property type="match status" value="1"/>
</dbReference>
<proteinExistence type="inferred from homology"/>
<dbReference type="PROSITE" id="PS01155">
    <property type="entry name" value="ENDONUCLEASE_III_2"/>
    <property type="match status" value="1"/>
</dbReference>
<organism evidence="15 16">
    <name type="scientific">Streptomyces pyxinae</name>
    <dbReference type="NCBI Taxonomy" id="2970734"/>
    <lineage>
        <taxon>Bacteria</taxon>
        <taxon>Bacillati</taxon>
        <taxon>Actinomycetota</taxon>
        <taxon>Actinomycetes</taxon>
        <taxon>Kitasatosporales</taxon>
        <taxon>Streptomycetaceae</taxon>
        <taxon>Streptomyces</taxon>
    </lineage>
</organism>